<dbReference type="Pfam" id="PF00172">
    <property type="entry name" value="Zn_clus"/>
    <property type="match status" value="1"/>
</dbReference>
<dbReference type="InterPro" id="IPR001138">
    <property type="entry name" value="Zn2Cys6_DnaBD"/>
</dbReference>
<feature type="compositionally biased region" description="Low complexity" evidence="2">
    <location>
        <begin position="535"/>
        <end position="556"/>
    </location>
</feature>
<dbReference type="Proteomes" id="UP000799778">
    <property type="component" value="Unassembled WGS sequence"/>
</dbReference>
<protein>
    <recommendedName>
        <fullName evidence="4">Zn(2)-C6 fungal-type domain-containing protein</fullName>
    </recommendedName>
</protein>
<feature type="region of interest" description="Disordered" evidence="2">
    <location>
        <begin position="1"/>
        <end position="37"/>
    </location>
</feature>
<organism evidence="5 6">
    <name type="scientific">Aaosphaeria arxii CBS 175.79</name>
    <dbReference type="NCBI Taxonomy" id="1450172"/>
    <lineage>
        <taxon>Eukaryota</taxon>
        <taxon>Fungi</taxon>
        <taxon>Dikarya</taxon>
        <taxon>Ascomycota</taxon>
        <taxon>Pezizomycotina</taxon>
        <taxon>Dothideomycetes</taxon>
        <taxon>Pleosporomycetidae</taxon>
        <taxon>Pleosporales</taxon>
        <taxon>Pleosporales incertae sedis</taxon>
        <taxon>Aaosphaeria</taxon>
    </lineage>
</organism>
<evidence type="ECO:0000313" key="6">
    <source>
        <dbReference type="Proteomes" id="UP000799778"/>
    </source>
</evidence>
<reference evidence="5" key="1">
    <citation type="journal article" date="2020" name="Stud. Mycol.">
        <title>101 Dothideomycetes genomes: a test case for predicting lifestyles and emergence of pathogens.</title>
        <authorList>
            <person name="Haridas S."/>
            <person name="Albert R."/>
            <person name="Binder M."/>
            <person name="Bloem J."/>
            <person name="Labutti K."/>
            <person name="Salamov A."/>
            <person name="Andreopoulos B."/>
            <person name="Baker S."/>
            <person name="Barry K."/>
            <person name="Bills G."/>
            <person name="Bluhm B."/>
            <person name="Cannon C."/>
            <person name="Castanera R."/>
            <person name="Culley D."/>
            <person name="Daum C."/>
            <person name="Ezra D."/>
            <person name="Gonzalez J."/>
            <person name="Henrissat B."/>
            <person name="Kuo A."/>
            <person name="Liang C."/>
            <person name="Lipzen A."/>
            <person name="Lutzoni F."/>
            <person name="Magnuson J."/>
            <person name="Mondo S."/>
            <person name="Nolan M."/>
            <person name="Ohm R."/>
            <person name="Pangilinan J."/>
            <person name="Park H.-J."/>
            <person name="Ramirez L."/>
            <person name="Alfaro M."/>
            <person name="Sun H."/>
            <person name="Tritt A."/>
            <person name="Yoshinaga Y."/>
            <person name="Zwiers L.-H."/>
            <person name="Turgeon B."/>
            <person name="Goodwin S."/>
            <person name="Spatafora J."/>
            <person name="Crous P."/>
            <person name="Grigoriev I."/>
        </authorList>
    </citation>
    <scope>NUCLEOTIDE SEQUENCE</scope>
    <source>
        <strain evidence="5">CBS 175.79</strain>
    </source>
</reference>
<dbReference type="GO" id="GO:0005634">
    <property type="term" value="C:nucleus"/>
    <property type="evidence" value="ECO:0007669"/>
    <property type="project" value="TreeGrafter"/>
</dbReference>
<dbReference type="CDD" id="cd00067">
    <property type="entry name" value="GAL4"/>
    <property type="match status" value="1"/>
</dbReference>
<keyword evidence="3" id="KW-0812">Transmembrane</keyword>
<dbReference type="GO" id="GO:0000976">
    <property type="term" value="F:transcription cis-regulatory region binding"/>
    <property type="evidence" value="ECO:0007669"/>
    <property type="project" value="TreeGrafter"/>
</dbReference>
<dbReference type="SMART" id="SM00066">
    <property type="entry name" value="GAL4"/>
    <property type="match status" value="1"/>
</dbReference>
<keyword evidence="3" id="KW-1133">Transmembrane helix</keyword>
<dbReference type="EMBL" id="ML978079">
    <property type="protein sequence ID" value="KAF2009257.1"/>
    <property type="molecule type" value="Genomic_DNA"/>
</dbReference>
<keyword evidence="1" id="KW-0539">Nucleus</keyword>
<feature type="domain" description="Zn(2)-C6 fungal-type" evidence="4">
    <location>
        <begin position="43"/>
        <end position="73"/>
    </location>
</feature>
<dbReference type="SUPFAM" id="SSF57701">
    <property type="entry name" value="Zn2/Cys6 DNA-binding domain"/>
    <property type="match status" value="1"/>
</dbReference>
<feature type="compositionally biased region" description="Low complexity" evidence="2">
    <location>
        <begin position="7"/>
        <end position="26"/>
    </location>
</feature>
<dbReference type="Gene3D" id="4.10.240.10">
    <property type="entry name" value="Zn(2)-C6 fungal-type DNA-binding domain"/>
    <property type="match status" value="1"/>
</dbReference>
<proteinExistence type="predicted"/>
<dbReference type="PANTHER" id="PTHR37534:SF7">
    <property type="entry name" value="TRANSCRIPTIONAL ACTIVATOR PROTEIN UGA3"/>
    <property type="match status" value="1"/>
</dbReference>
<accession>A0A6A5X8X4</accession>
<dbReference type="GO" id="GO:0000981">
    <property type="term" value="F:DNA-binding transcription factor activity, RNA polymerase II-specific"/>
    <property type="evidence" value="ECO:0007669"/>
    <property type="project" value="InterPro"/>
</dbReference>
<dbReference type="OrthoDB" id="2593732at2759"/>
<dbReference type="GeneID" id="54292115"/>
<evidence type="ECO:0000256" key="3">
    <source>
        <dbReference type="SAM" id="Phobius"/>
    </source>
</evidence>
<keyword evidence="3" id="KW-0472">Membrane</keyword>
<dbReference type="AlphaFoldDB" id="A0A6A5X8X4"/>
<dbReference type="GO" id="GO:0008270">
    <property type="term" value="F:zinc ion binding"/>
    <property type="evidence" value="ECO:0007669"/>
    <property type="project" value="InterPro"/>
</dbReference>
<name>A0A6A5X8X4_9PLEO</name>
<keyword evidence="6" id="KW-1185">Reference proteome</keyword>
<dbReference type="RefSeq" id="XP_033377596.1">
    <property type="nucleotide sequence ID" value="XM_033534718.1"/>
</dbReference>
<feature type="region of interest" description="Disordered" evidence="2">
    <location>
        <begin position="535"/>
        <end position="568"/>
    </location>
</feature>
<evidence type="ECO:0000259" key="4">
    <source>
        <dbReference type="PROSITE" id="PS50048"/>
    </source>
</evidence>
<dbReference type="PROSITE" id="PS50048">
    <property type="entry name" value="ZN2_CY6_FUNGAL_2"/>
    <property type="match status" value="1"/>
</dbReference>
<gene>
    <name evidence="5" type="ORF">BU24DRAFT_85911</name>
</gene>
<feature type="compositionally biased region" description="Basic residues" evidence="2">
    <location>
        <begin position="27"/>
        <end position="37"/>
    </location>
</feature>
<evidence type="ECO:0000313" key="5">
    <source>
        <dbReference type="EMBL" id="KAF2009257.1"/>
    </source>
</evidence>
<feature type="transmembrane region" description="Helical" evidence="3">
    <location>
        <begin position="579"/>
        <end position="596"/>
    </location>
</feature>
<sequence>MERRRTTATGTSTITTTTTTTTTTTARRQKPQTRSHHRKVRTGCDQCKKSRVKCDEAEPRCQLCVRRELECSRNKVPRTWLFERGPSASTPSSSSRVKDGGRGAGVVATHVGLVHRVVKTEPGVEKSLQMIEQAPPVTMMKASLLSSKSSIVSDEEKEVEIGEDEHWNGPVVGSHCSDVYNMLTVNSLAPESSYPSVRYLKSVYKYDASRIANIFSFTFLVYGPNFVWRLHTDHKELNDFTPRFVHYCLWEPALLESIFSAAEMQMSTISDDSENPTQNALQHHCLALRLLQNRVSSPAAAHDDSLFWAIIATLVFSQEQEDWVGFDANWKGLKLLVDLRGGREVLNRACSRQRKFYDWAESLQRSTTSRASTESPSNTSEMASSHFLLQDCGSTVPPRNLDGPYPRMTLEEYMSSPFIPSGFRKATIASESTYPPPHIRCLTLHLVLRTTRWYQGYQPGECDELAGETMHDLRVRLAQDLHFAMTTLGLRVTERLVCLGLFVLVISLPPSYLAEDFPITLADVIRPFEDMGFGPSPSSSSSSPSPSSFSSTPGSSAVGGDDDEEQNREMRDGVVSTPLFLWIALVVASVNVCFGLRPRSRWFLLDAYMKRRMGEEKLQWGDVKGEVDGFLCPGFLVEQWGKCWMIAQKRVAGRRRR</sequence>
<evidence type="ECO:0000256" key="2">
    <source>
        <dbReference type="SAM" id="MobiDB-lite"/>
    </source>
</evidence>
<dbReference type="InterPro" id="IPR036864">
    <property type="entry name" value="Zn2-C6_fun-type_DNA-bd_sf"/>
</dbReference>
<dbReference type="GO" id="GO:0045944">
    <property type="term" value="P:positive regulation of transcription by RNA polymerase II"/>
    <property type="evidence" value="ECO:0007669"/>
    <property type="project" value="TreeGrafter"/>
</dbReference>
<dbReference type="PROSITE" id="PS00463">
    <property type="entry name" value="ZN2_CY6_FUNGAL_1"/>
    <property type="match status" value="1"/>
</dbReference>
<evidence type="ECO:0000256" key="1">
    <source>
        <dbReference type="ARBA" id="ARBA00023242"/>
    </source>
</evidence>
<dbReference type="PANTHER" id="PTHR37534">
    <property type="entry name" value="TRANSCRIPTIONAL ACTIVATOR PROTEIN UGA3"/>
    <property type="match status" value="1"/>
</dbReference>